<sequence>MSSYSLRPSNQHRNYREMAQIVDAVVKHKVARFRDRCKPPISEDIYDEILLLMEEKLESGKVASLLTVSEKARKYWRTHGREFVDLVDLQEQLGRPSKGILLKNGRALLSESLAEELVVRYVAERGPQTVQRDMQSLFELPLPLIQAHVQRSANVRLAKDRRYMRLKFEERMSELRQNVLAEATAAATTTTSSDTNGNGLPSSAPVGTGSVAITTPAPADLPVLLIKPMPKRKAKPKSQEQKMRDAVATARPIVTAQASPPITSWEPRSRTGGVNSHREHSGVVWLYDYARPARRWRHGTLHSQSEVETVVNDVYYYFKHSAAQCGLLKEQQQVLGLPEAILLRHVNFRWLSLVPAVDRLLEQIDALKSVLSANTPVRAGGNIAKRLRSSLNDKTLCAKALFVKNAGELLTRFLKLFQGTEPLLHILYDEMVMLLKKILGRFLRTEVFQAKSGSQLASIDVESSRNWKQHVEVGADTEEAIKTWTAAEKAAFRLGARSFYITCSKYLMAKLPLENQMLQHVRCLHPSNHSAESSRDSFRYLAKCATQVVQPAEVSSLLDELTVLNWNQLHAGSDMPLDKYWHQVFIMKDGQGGPKYPLLSKLVKALLSLPHGNGDVERGFSENSRVLHNRSNLCLSSVNGIRHIISYSKRFDSDPCSFPVNSDVIKAVKGASRRYAERLAAEERPSKRMRIDAEQSSPNVELTNDQAKKEVAEAERMIKNADLLIQRGMKLKNFSDIESGRAVLAQARKKMAECMPHLHAEKKGKKA</sequence>
<dbReference type="EMBL" id="CM023474">
    <property type="protein sequence ID" value="KAH7949717.1"/>
    <property type="molecule type" value="Genomic_DNA"/>
</dbReference>
<reference evidence="1" key="1">
    <citation type="submission" date="2020-05" db="EMBL/GenBank/DDBJ databases">
        <title>Large-scale comparative analyses of tick genomes elucidate their genetic diversity and vector capacities.</title>
        <authorList>
            <person name="Jia N."/>
            <person name="Wang J."/>
            <person name="Shi W."/>
            <person name="Du L."/>
            <person name="Sun Y."/>
            <person name="Zhan W."/>
            <person name="Jiang J."/>
            <person name="Wang Q."/>
            <person name="Zhang B."/>
            <person name="Ji P."/>
            <person name="Sakyi L.B."/>
            <person name="Cui X."/>
            <person name="Yuan T."/>
            <person name="Jiang B."/>
            <person name="Yang W."/>
            <person name="Lam T.T.-Y."/>
            <person name="Chang Q."/>
            <person name="Ding S."/>
            <person name="Wang X."/>
            <person name="Zhu J."/>
            <person name="Ruan X."/>
            <person name="Zhao L."/>
            <person name="Wei J."/>
            <person name="Que T."/>
            <person name="Du C."/>
            <person name="Cheng J."/>
            <person name="Dai P."/>
            <person name="Han X."/>
            <person name="Huang E."/>
            <person name="Gao Y."/>
            <person name="Liu J."/>
            <person name="Shao H."/>
            <person name="Ye R."/>
            <person name="Li L."/>
            <person name="Wei W."/>
            <person name="Wang X."/>
            <person name="Wang C."/>
            <person name="Yang T."/>
            <person name="Huo Q."/>
            <person name="Li W."/>
            <person name="Guo W."/>
            <person name="Chen H."/>
            <person name="Zhou L."/>
            <person name="Ni X."/>
            <person name="Tian J."/>
            <person name="Zhou Y."/>
            <person name="Sheng Y."/>
            <person name="Liu T."/>
            <person name="Pan Y."/>
            <person name="Xia L."/>
            <person name="Li J."/>
            <person name="Zhao F."/>
            <person name="Cao W."/>
        </authorList>
    </citation>
    <scope>NUCLEOTIDE SEQUENCE</scope>
    <source>
        <strain evidence="1">Dsil-2018</strain>
    </source>
</reference>
<protein>
    <submittedName>
        <fullName evidence="1">Uncharacterized protein</fullName>
    </submittedName>
</protein>
<evidence type="ECO:0000313" key="2">
    <source>
        <dbReference type="Proteomes" id="UP000821865"/>
    </source>
</evidence>
<keyword evidence="2" id="KW-1185">Reference proteome</keyword>
<organism evidence="1 2">
    <name type="scientific">Dermacentor silvarum</name>
    <name type="common">Tick</name>
    <dbReference type="NCBI Taxonomy" id="543639"/>
    <lineage>
        <taxon>Eukaryota</taxon>
        <taxon>Metazoa</taxon>
        <taxon>Ecdysozoa</taxon>
        <taxon>Arthropoda</taxon>
        <taxon>Chelicerata</taxon>
        <taxon>Arachnida</taxon>
        <taxon>Acari</taxon>
        <taxon>Parasitiformes</taxon>
        <taxon>Ixodida</taxon>
        <taxon>Ixodoidea</taxon>
        <taxon>Ixodidae</taxon>
        <taxon>Rhipicephalinae</taxon>
        <taxon>Dermacentor</taxon>
    </lineage>
</organism>
<name>A0ACB8CRS6_DERSI</name>
<comment type="caution">
    <text evidence="1">The sequence shown here is derived from an EMBL/GenBank/DDBJ whole genome shotgun (WGS) entry which is preliminary data.</text>
</comment>
<dbReference type="Proteomes" id="UP000821865">
    <property type="component" value="Chromosome 5"/>
</dbReference>
<evidence type="ECO:0000313" key="1">
    <source>
        <dbReference type="EMBL" id="KAH7949717.1"/>
    </source>
</evidence>
<gene>
    <name evidence="1" type="ORF">HPB49_014552</name>
</gene>
<accession>A0ACB8CRS6</accession>
<proteinExistence type="predicted"/>